<evidence type="ECO:0000313" key="2">
    <source>
        <dbReference type="EMBL" id="KAH7318190.1"/>
    </source>
</evidence>
<name>A0A8K0WRM3_9HYPO</name>
<proteinExistence type="predicted"/>
<dbReference type="AlphaFoldDB" id="A0A8K0WRM3"/>
<organism evidence="2 3">
    <name type="scientific">Stachybotrys elegans</name>
    <dbReference type="NCBI Taxonomy" id="80388"/>
    <lineage>
        <taxon>Eukaryota</taxon>
        <taxon>Fungi</taxon>
        <taxon>Dikarya</taxon>
        <taxon>Ascomycota</taxon>
        <taxon>Pezizomycotina</taxon>
        <taxon>Sordariomycetes</taxon>
        <taxon>Hypocreomycetidae</taxon>
        <taxon>Hypocreales</taxon>
        <taxon>Stachybotryaceae</taxon>
        <taxon>Stachybotrys</taxon>
    </lineage>
</organism>
<dbReference type="Proteomes" id="UP000813444">
    <property type="component" value="Unassembled WGS sequence"/>
</dbReference>
<gene>
    <name evidence="2" type="ORF">B0I35DRAFT_431504</name>
</gene>
<evidence type="ECO:0000313" key="3">
    <source>
        <dbReference type="Proteomes" id="UP000813444"/>
    </source>
</evidence>
<protein>
    <recommendedName>
        <fullName evidence="4">Secreted protein</fullName>
    </recommendedName>
</protein>
<feature type="signal peptide" evidence="1">
    <location>
        <begin position="1"/>
        <end position="21"/>
    </location>
</feature>
<evidence type="ECO:0008006" key="4">
    <source>
        <dbReference type="Google" id="ProtNLM"/>
    </source>
</evidence>
<reference evidence="2" key="1">
    <citation type="journal article" date="2021" name="Nat. Commun.">
        <title>Genetic determinants of endophytism in the Arabidopsis root mycobiome.</title>
        <authorList>
            <person name="Mesny F."/>
            <person name="Miyauchi S."/>
            <person name="Thiergart T."/>
            <person name="Pickel B."/>
            <person name="Atanasova L."/>
            <person name="Karlsson M."/>
            <person name="Huettel B."/>
            <person name="Barry K.W."/>
            <person name="Haridas S."/>
            <person name="Chen C."/>
            <person name="Bauer D."/>
            <person name="Andreopoulos W."/>
            <person name="Pangilinan J."/>
            <person name="LaButti K."/>
            <person name="Riley R."/>
            <person name="Lipzen A."/>
            <person name="Clum A."/>
            <person name="Drula E."/>
            <person name="Henrissat B."/>
            <person name="Kohler A."/>
            <person name="Grigoriev I.V."/>
            <person name="Martin F.M."/>
            <person name="Hacquard S."/>
        </authorList>
    </citation>
    <scope>NUCLEOTIDE SEQUENCE</scope>
    <source>
        <strain evidence="2">MPI-CAGE-CH-0235</strain>
    </source>
</reference>
<evidence type="ECO:0000256" key="1">
    <source>
        <dbReference type="SAM" id="SignalP"/>
    </source>
</evidence>
<feature type="chain" id="PRO_5035438168" description="Secreted protein" evidence="1">
    <location>
        <begin position="22"/>
        <end position="89"/>
    </location>
</feature>
<comment type="caution">
    <text evidence="2">The sequence shown here is derived from an EMBL/GenBank/DDBJ whole genome shotgun (WGS) entry which is preliminary data.</text>
</comment>
<sequence length="89" mass="9648">MQTWMMGAMFCFFCLAASVASLLIWPLPTCLSCLPSLSVFCNIHRHVMYGTFDAKHLFSPAYSMPLSLHASLGSQTIPQAGSHAASPVI</sequence>
<keyword evidence="1" id="KW-0732">Signal</keyword>
<feature type="non-terminal residue" evidence="2">
    <location>
        <position position="89"/>
    </location>
</feature>
<dbReference type="EMBL" id="JAGPNK010000007">
    <property type="protein sequence ID" value="KAH7318190.1"/>
    <property type="molecule type" value="Genomic_DNA"/>
</dbReference>
<keyword evidence="3" id="KW-1185">Reference proteome</keyword>
<accession>A0A8K0WRM3</accession>